<sequence>MDATNSFILLGALLLFTSILAGMASSRFGFPLLLIFLGVGMLAGQDGIGGVQFDDFETAFLIGNLALAIILLDGGLRTHIRTFRVALKPALSLATVGVMITAGAMGALATWLMGFDWYYGLLMGAIIGSTDAAAVFSLLKGSGTRLNERVGSTLEIESGINDPMAIFLTITLLEVISAGQSLLDPWILVFLVQQFGIGAVLGVAFGFLLREVLRRIELAEGLYALLIASGGLLSFALINELGGSGFLGVYLTGLVIGTARNRGTFHVLRIMDGLAWLAQAGMFLILGLLVTPTAVLDQIVPALILAFALLLVARPIAIWIGLWPFHFNWRETTFIAWVGLRGAVPIVLALFPMIYGIPDAERFFEIAYVVVITSLLIQGSTVPLAARLLKVEVPPLAEPRQRADLNLPIEPRLEMVQFVVGEHTDADGAGLDRLPFGESVTVAGVVRNLALRKAERGFRFQAGDIVLTIIPEDMINDLNRFFTGERRKKAALAEQTFFGAFSLRGGARIADLAQVYGIQPPEALQEATLDEAIKSLLRNPPVVGDSVDLDRVSLTVREMEGPTITQVGLKFREEG</sequence>
<feature type="transmembrane region" description="Helical" evidence="12">
    <location>
        <begin position="32"/>
        <end position="53"/>
    </location>
</feature>
<dbReference type="GO" id="GO:0005886">
    <property type="term" value="C:plasma membrane"/>
    <property type="evidence" value="ECO:0007669"/>
    <property type="project" value="UniProtKB-SubCell"/>
</dbReference>
<evidence type="ECO:0000313" key="14">
    <source>
        <dbReference type="EMBL" id="QGT78941.1"/>
    </source>
</evidence>
<feature type="transmembrane region" description="Helical" evidence="12">
    <location>
        <begin position="59"/>
        <end position="78"/>
    </location>
</feature>
<dbReference type="InterPro" id="IPR016169">
    <property type="entry name" value="FAD-bd_PCMH_sub2"/>
</dbReference>
<dbReference type="InterPro" id="IPR036318">
    <property type="entry name" value="FAD-bd_PCMH-like_sf"/>
</dbReference>
<evidence type="ECO:0000256" key="6">
    <source>
        <dbReference type="ARBA" id="ARBA00022538"/>
    </source>
</evidence>
<dbReference type="GO" id="GO:0006813">
    <property type="term" value="P:potassium ion transport"/>
    <property type="evidence" value="ECO:0007669"/>
    <property type="project" value="UniProtKB-KW"/>
</dbReference>
<dbReference type="InterPro" id="IPR036721">
    <property type="entry name" value="RCK_C_sf"/>
</dbReference>
<dbReference type="PROSITE" id="PS51202">
    <property type="entry name" value="RCK_C"/>
    <property type="match status" value="1"/>
</dbReference>
<keyword evidence="5" id="KW-0997">Cell inner membrane</keyword>
<dbReference type="Gene3D" id="1.20.1530.20">
    <property type="match status" value="1"/>
</dbReference>
<evidence type="ECO:0000256" key="2">
    <source>
        <dbReference type="ARBA" id="ARBA00022448"/>
    </source>
</evidence>
<comment type="subcellular location">
    <subcellularLocation>
        <location evidence="1">Cell membrane</location>
        <topology evidence="1">Multi-pass membrane protein</topology>
    </subcellularLocation>
</comment>
<dbReference type="RefSeq" id="WP_156574574.1">
    <property type="nucleotide sequence ID" value="NZ_CP046415.1"/>
</dbReference>
<keyword evidence="15" id="KW-1185">Reference proteome</keyword>
<feature type="transmembrane region" description="Helical" evidence="12">
    <location>
        <begin position="186"/>
        <end position="209"/>
    </location>
</feature>
<keyword evidence="9 12" id="KW-1133">Transmembrane helix</keyword>
<evidence type="ECO:0000256" key="11">
    <source>
        <dbReference type="ARBA" id="ARBA00023136"/>
    </source>
</evidence>
<dbReference type="SMART" id="SM01091">
    <property type="entry name" value="CorC_HlyC"/>
    <property type="match status" value="1"/>
</dbReference>
<evidence type="ECO:0000256" key="4">
    <source>
        <dbReference type="ARBA" id="ARBA00022475"/>
    </source>
</evidence>
<organism evidence="14 15">
    <name type="scientific">Guyparkeria halophila</name>
    <dbReference type="NCBI Taxonomy" id="47960"/>
    <lineage>
        <taxon>Bacteria</taxon>
        <taxon>Pseudomonadati</taxon>
        <taxon>Pseudomonadota</taxon>
        <taxon>Gammaproteobacteria</taxon>
        <taxon>Chromatiales</taxon>
        <taxon>Thioalkalibacteraceae</taxon>
        <taxon>Guyparkeria</taxon>
    </lineage>
</organism>
<evidence type="ECO:0000256" key="3">
    <source>
        <dbReference type="ARBA" id="ARBA00022449"/>
    </source>
</evidence>
<dbReference type="InterPro" id="IPR006153">
    <property type="entry name" value="Cation/H_exchanger_TM"/>
</dbReference>
<dbReference type="PANTHER" id="PTHR32507:SF7">
    <property type="entry name" value="K(+)_H(+) ANTIPORTER NHAP2"/>
    <property type="match status" value="1"/>
</dbReference>
<evidence type="ECO:0000256" key="12">
    <source>
        <dbReference type="SAM" id="Phobius"/>
    </source>
</evidence>
<evidence type="ECO:0000256" key="7">
    <source>
        <dbReference type="ARBA" id="ARBA00022692"/>
    </source>
</evidence>
<evidence type="ECO:0000256" key="5">
    <source>
        <dbReference type="ARBA" id="ARBA00022519"/>
    </source>
</evidence>
<keyword evidence="4" id="KW-1003">Cell membrane</keyword>
<evidence type="ECO:0000256" key="10">
    <source>
        <dbReference type="ARBA" id="ARBA00023065"/>
    </source>
</evidence>
<dbReference type="NCBIfam" id="NF003716">
    <property type="entry name" value="PRK05326.1-3"/>
    <property type="match status" value="1"/>
</dbReference>
<feature type="transmembrane region" description="Helical" evidence="12">
    <location>
        <begin position="6"/>
        <end position="25"/>
    </location>
</feature>
<keyword evidence="2" id="KW-0813">Transport</keyword>
<dbReference type="InterPro" id="IPR038770">
    <property type="entry name" value="Na+/solute_symporter_sf"/>
</dbReference>
<dbReference type="GO" id="GO:0050660">
    <property type="term" value="F:flavin adenine dinucleotide binding"/>
    <property type="evidence" value="ECO:0007669"/>
    <property type="project" value="InterPro"/>
</dbReference>
<dbReference type="NCBIfam" id="NF003715">
    <property type="entry name" value="PRK05326.1-2"/>
    <property type="match status" value="1"/>
</dbReference>
<dbReference type="PANTHER" id="PTHR32507">
    <property type="entry name" value="NA(+)/H(+) ANTIPORTER 1"/>
    <property type="match status" value="1"/>
</dbReference>
<feature type="transmembrane region" description="Helical" evidence="12">
    <location>
        <begin position="302"/>
        <end position="322"/>
    </location>
</feature>
<dbReference type="SUPFAM" id="SSF116726">
    <property type="entry name" value="TrkA C-terminal domain-like"/>
    <property type="match status" value="1"/>
</dbReference>
<dbReference type="GO" id="GO:0008324">
    <property type="term" value="F:monoatomic cation transmembrane transporter activity"/>
    <property type="evidence" value="ECO:0007669"/>
    <property type="project" value="InterPro"/>
</dbReference>
<keyword evidence="10" id="KW-0406">Ion transport</keyword>
<dbReference type="Gene3D" id="3.30.465.10">
    <property type="match status" value="1"/>
</dbReference>
<name>A0A6I6D662_9GAMM</name>
<keyword evidence="11 12" id="KW-0472">Membrane</keyword>
<dbReference type="AlphaFoldDB" id="A0A6I6D662"/>
<keyword evidence="3" id="KW-0050">Antiport</keyword>
<dbReference type="Pfam" id="PF00999">
    <property type="entry name" value="Na_H_Exchanger"/>
    <property type="match status" value="1"/>
</dbReference>
<dbReference type="Proteomes" id="UP000427716">
    <property type="component" value="Chromosome"/>
</dbReference>
<accession>A0A6I6D662</accession>
<dbReference type="InterPro" id="IPR006037">
    <property type="entry name" value="RCK_C"/>
</dbReference>
<dbReference type="GO" id="GO:0015297">
    <property type="term" value="F:antiporter activity"/>
    <property type="evidence" value="ECO:0007669"/>
    <property type="project" value="UniProtKB-KW"/>
</dbReference>
<evidence type="ECO:0000256" key="8">
    <source>
        <dbReference type="ARBA" id="ARBA00022958"/>
    </source>
</evidence>
<feature type="transmembrane region" description="Helical" evidence="12">
    <location>
        <begin position="221"/>
        <end position="238"/>
    </location>
</feature>
<protein>
    <submittedName>
        <fullName evidence="14">Potassium/proton antiporter</fullName>
    </submittedName>
</protein>
<feature type="domain" description="RCK C-terminal" evidence="13">
    <location>
        <begin position="402"/>
        <end position="484"/>
    </location>
</feature>
<dbReference type="SUPFAM" id="SSF56176">
    <property type="entry name" value="FAD-binding/transporter-associated domain-like"/>
    <property type="match status" value="1"/>
</dbReference>
<evidence type="ECO:0000256" key="1">
    <source>
        <dbReference type="ARBA" id="ARBA00004651"/>
    </source>
</evidence>
<feature type="transmembrane region" description="Helical" evidence="12">
    <location>
        <begin position="334"/>
        <end position="354"/>
    </location>
</feature>
<keyword evidence="8" id="KW-0630">Potassium</keyword>
<dbReference type="NCBIfam" id="NF003714">
    <property type="entry name" value="PRK05326.1-1"/>
    <property type="match status" value="1"/>
</dbReference>
<gene>
    <name evidence="14" type="ORF">GM160_08560</name>
</gene>
<proteinExistence type="predicted"/>
<keyword evidence="7 12" id="KW-0812">Transmembrane</keyword>
<feature type="transmembrane region" description="Helical" evidence="12">
    <location>
        <begin position="273"/>
        <end position="296"/>
    </location>
</feature>
<dbReference type="KEGG" id="ghl:GM160_08560"/>
<evidence type="ECO:0000259" key="13">
    <source>
        <dbReference type="PROSITE" id="PS51202"/>
    </source>
</evidence>
<dbReference type="Gene3D" id="3.30.70.1450">
    <property type="entry name" value="Regulator of K+ conductance, C-terminal domain"/>
    <property type="match status" value="1"/>
</dbReference>
<feature type="transmembrane region" description="Helical" evidence="12">
    <location>
        <begin position="90"/>
        <end position="111"/>
    </location>
</feature>
<keyword evidence="6" id="KW-0633">Potassium transport</keyword>
<dbReference type="EMBL" id="CP046415">
    <property type="protein sequence ID" value="QGT78941.1"/>
    <property type="molecule type" value="Genomic_DNA"/>
</dbReference>
<evidence type="ECO:0000313" key="15">
    <source>
        <dbReference type="Proteomes" id="UP000427716"/>
    </source>
</evidence>
<dbReference type="Pfam" id="PF03471">
    <property type="entry name" value="CorC_HlyC"/>
    <property type="match status" value="1"/>
</dbReference>
<evidence type="ECO:0000256" key="9">
    <source>
        <dbReference type="ARBA" id="ARBA00022989"/>
    </source>
</evidence>
<dbReference type="InterPro" id="IPR005170">
    <property type="entry name" value="Transptr-assoc_dom"/>
</dbReference>
<dbReference type="GO" id="GO:1902600">
    <property type="term" value="P:proton transmembrane transport"/>
    <property type="evidence" value="ECO:0007669"/>
    <property type="project" value="InterPro"/>
</dbReference>
<feature type="transmembrane region" description="Helical" evidence="12">
    <location>
        <begin position="117"/>
        <end position="139"/>
    </location>
</feature>
<feature type="transmembrane region" description="Helical" evidence="12">
    <location>
        <begin position="366"/>
        <end position="386"/>
    </location>
</feature>
<reference evidence="14 15" key="1">
    <citation type="submission" date="2019-11" db="EMBL/GenBank/DDBJ databases">
        <authorList>
            <person name="Zhang J."/>
            <person name="Sun C."/>
        </authorList>
    </citation>
    <scope>NUCLEOTIDE SEQUENCE [LARGE SCALE GENOMIC DNA]</scope>
    <source>
        <strain evidence="15">sp2</strain>
    </source>
</reference>